<dbReference type="KEGG" id="lyd:D7I47_09160"/>
<dbReference type="AlphaFoldDB" id="A0A387BAZ9"/>
<dbReference type="InterPro" id="IPR014284">
    <property type="entry name" value="RNA_pol_sigma-70_dom"/>
</dbReference>
<feature type="domain" description="RNA polymerase sigma factor 70 region 4 type 2" evidence="7">
    <location>
        <begin position="226"/>
        <end position="277"/>
    </location>
</feature>
<dbReference type="GO" id="GO:0006352">
    <property type="term" value="P:DNA-templated transcription initiation"/>
    <property type="evidence" value="ECO:0007669"/>
    <property type="project" value="InterPro"/>
</dbReference>
<evidence type="ECO:0000313" key="9">
    <source>
        <dbReference type="Proteomes" id="UP000278886"/>
    </source>
</evidence>
<feature type="region of interest" description="Disordered" evidence="5">
    <location>
        <begin position="282"/>
        <end position="307"/>
    </location>
</feature>
<reference evidence="9" key="1">
    <citation type="submission" date="2018-09" db="EMBL/GenBank/DDBJ databases">
        <title>Genome sequencing of strain 2DFWR-13.</title>
        <authorList>
            <person name="Heo J."/>
            <person name="Kim S.-J."/>
            <person name="Kwon S.-W."/>
        </authorList>
    </citation>
    <scope>NUCLEOTIDE SEQUENCE [LARGE SCALE GENOMIC DNA]</scope>
    <source>
        <strain evidence="9">2DFWR-13</strain>
    </source>
</reference>
<dbReference type="InterPro" id="IPR013249">
    <property type="entry name" value="RNA_pol_sigma70_r4_t2"/>
</dbReference>
<dbReference type="SUPFAM" id="SSF88659">
    <property type="entry name" value="Sigma3 and sigma4 domains of RNA polymerase sigma factors"/>
    <property type="match status" value="1"/>
</dbReference>
<sequence length="307" mass="34325">MDHRARRDRAPRLRRHDLGRALRLRGRHAHRTRAGSGRRRRGPPLSRRGGPGCPARGGGFRDHPLHAGGLPGHRHRSRDVGGDARRELVELPGVGGDGRRARHYGPRGLRHDDAVRDPLRTPAVTRGDRELTPLIEEVAPELLRYFLRRVRQREDAADLVGETLVVLWRRARSLPSEHEAARMWAFGVARRVLETHRRGTRRRSALAERLRESVAAEHPAPDEGVEVRAAVAALPDELRELVMLVHWDGFRLVEAAALLGLNPSTARGRYQRAREQLAAALGDVAADGDEGEGHRQQEPNSALARSR</sequence>
<dbReference type="EMBL" id="CP032630">
    <property type="protein sequence ID" value="AYF99523.1"/>
    <property type="molecule type" value="Genomic_DNA"/>
</dbReference>
<feature type="compositionally biased region" description="Basic and acidic residues" evidence="5">
    <location>
        <begin position="78"/>
        <end position="89"/>
    </location>
</feature>
<keyword evidence="4" id="KW-0804">Transcription</keyword>
<evidence type="ECO:0000256" key="1">
    <source>
        <dbReference type="ARBA" id="ARBA00010641"/>
    </source>
</evidence>
<comment type="similarity">
    <text evidence="1">Belongs to the sigma-70 factor family. ECF subfamily.</text>
</comment>
<dbReference type="Proteomes" id="UP000278886">
    <property type="component" value="Chromosome"/>
</dbReference>
<feature type="domain" description="RNA polymerase sigma-70 region 2" evidence="6">
    <location>
        <begin position="134"/>
        <end position="202"/>
    </location>
</feature>
<dbReference type="InterPro" id="IPR039425">
    <property type="entry name" value="RNA_pol_sigma-70-like"/>
</dbReference>
<dbReference type="InterPro" id="IPR036388">
    <property type="entry name" value="WH-like_DNA-bd_sf"/>
</dbReference>
<dbReference type="NCBIfam" id="TIGR02937">
    <property type="entry name" value="sigma70-ECF"/>
    <property type="match status" value="1"/>
</dbReference>
<evidence type="ECO:0000256" key="4">
    <source>
        <dbReference type="ARBA" id="ARBA00023163"/>
    </source>
</evidence>
<dbReference type="InterPro" id="IPR007627">
    <property type="entry name" value="RNA_pol_sigma70_r2"/>
</dbReference>
<organism evidence="8 9">
    <name type="scientific">Protaetiibacter intestinalis</name>
    <dbReference type="NCBI Taxonomy" id="2419774"/>
    <lineage>
        <taxon>Bacteria</taxon>
        <taxon>Bacillati</taxon>
        <taxon>Actinomycetota</taxon>
        <taxon>Actinomycetes</taxon>
        <taxon>Micrococcales</taxon>
        <taxon>Microbacteriaceae</taxon>
        <taxon>Protaetiibacter</taxon>
    </lineage>
</organism>
<feature type="region of interest" description="Disordered" evidence="5">
    <location>
        <begin position="1"/>
        <end position="114"/>
    </location>
</feature>
<dbReference type="GO" id="GO:0003677">
    <property type="term" value="F:DNA binding"/>
    <property type="evidence" value="ECO:0007669"/>
    <property type="project" value="InterPro"/>
</dbReference>
<evidence type="ECO:0000259" key="7">
    <source>
        <dbReference type="Pfam" id="PF08281"/>
    </source>
</evidence>
<keyword evidence="9" id="KW-1185">Reference proteome</keyword>
<dbReference type="GO" id="GO:0016987">
    <property type="term" value="F:sigma factor activity"/>
    <property type="evidence" value="ECO:0007669"/>
    <property type="project" value="UniProtKB-KW"/>
</dbReference>
<feature type="compositionally biased region" description="Basic residues" evidence="5">
    <location>
        <begin position="21"/>
        <end position="42"/>
    </location>
</feature>
<feature type="compositionally biased region" description="Basic and acidic residues" evidence="5">
    <location>
        <begin position="1"/>
        <end position="20"/>
    </location>
</feature>
<protein>
    <submittedName>
        <fullName evidence="8">Sigma-70 family RNA polymerase sigma factor</fullName>
    </submittedName>
</protein>
<dbReference type="PANTHER" id="PTHR43133">
    <property type="entry name" value="RNA POLYMERASE ECF-TYPE SIGMA FACTO"/>
    <property type="match status" value="1"/>
</dbReference>
<proteinExistence type="inferred from homology"/>
<dbReference type="InterPro" id="IPR013324">
    <property type="entry name" value="RNA_pol_sigma_r3/r4-like"/>
</dbReference>
<dbReference type="InterPro" id="IPR013325">
    <property type="entry name" value="RNA_pol_sigma_r2"/>
</dbReference>
<dbReference type="Gene3D" id="1.10.1740.10">
    <property type="match status" value="1"/>
</dbReference>
<dbReference type="Gene3D" id="1.10.10.10">
    <property type="entry name" value="Winged helix-like DNA-binding domain superfamily/Winged helix DNA-binding domain"/>
    <property type="match status" value="1"/>
</dbReference>
<evidence type="ECO:0000259" key="6">
    <source>
        <dbReference type="Pfam" id="PF04542"/>
    </source>
</evidence>
<keyword evidence="3" id="KW-0731">Sigma factor</keyword>
<dbReference type="Pfam" id="PF08281">
    <property type="entry name" value="Sigma70_r4_2"/>
    <property type="match status" value="1"/>
</dbReference>
<evidence type="ECO:0000256" key="3">
    <source>
        <dbReference type="ARBA" id="ARBA00023082"/>
    </source>
</evidence>
<name>A0A387BAZ9_9MICO</name>
<keyword evidence="2" id="KW-0805">Transcription regulation</keyword>
<evidence type="ECO:0000313" key="8">
    <source>
        <dbReference type="EMBL" id="AYF99523.1"/>
    </source>
</evidence>
<dbReference type="PANTHER" id="PTHR43133:SF25">
    <property type="entry name" value="RNA POLYMERASE SIGMA FACTOR RFAY-RELATED"/>
    <property type="match status" value="1"/>
</dbReference>
<dbReference type="OrthoDB" id="3747638at2"/>
<accession>A0A387BAZ9</accession>
<dbReference type="SUPFAM" id="SSF88946">
    <property type="entry name" value="Sigma2 domain of RNA polymerase sigma factors"/>
    <property type="match status" value="1"/>
</dbReference>
<dbReference type="Pfam" id="PF04542">
    <property type="entry name" value="Sigma70_r2"/>
    <property type="match status" value="1"/>
</dbReference>
<gene>
    <name evidence="8" type="ORF">D7I47_09160</name>
</gene>
<evidence type="ECO:0000256" key="2">
    <source>
        <dbReference type="ARBA" id="ARBA00023015"/>
    </source>
</evidence>
<feature type="compositionally biased region" description="Gly residues" evidence="5">
    <location>
        <begin position="49"/>
        <end position="58"/>
    </location>
</feature>
<evidence type="ECO:0000256" key="5">
    <source>
        <dbReference type="SAM" id="MobiDB-lite"/>
    </source>
</evidence>